<comment type="cofactor">
    <cofactor evidence="8">
        <name>Mn(2+)</name>
        <dbReference type="ChEBI" id="CHEBI:29035"/>
    </cofactor>
    <cofactor evidence="8">
        <name>Fe(2+)</name>
        <dbReference type="ChEBI" id="CHEBI:29033"/>
    </cofactor>
    <text evidence="8">Binds 1 Mn(2+) or Fe(2+) ion per subunit.</text>
</comment>
<dbReference type="InterPro" id="IPR043135">
    <property type="entry name" value="Fur_C"/>
</dbReference>
<sequence length="194" mass="20668">MVSTDWKSDLRQRGYRLTPQRQLVLEAVDVLGHATPDDILTEVRRTASGVNISTVYRTLELLEQLGLVSHAHLGHGAPTYHLADRHHHLHLVCRDCTEVIEADVSVATEFTEKLRETFGFDTDLKHFAIFGRCGDCTAKAAGTDADATDAVGTDADATDAAGTDSAGTDSAATDAVGADPAPDRSASPDRPDGS</sequence>
<evidence type="ECO:0000256" key="9">
    <source>
        <dbReference type="SAM" id="MobiDB-lite"/>
    </source>
</evidence>
<evidence type="ECO:0000256" key="3">
    <source>
        <dbReference type="ARBA" id="ARBA00022833"/>
    </source>
</evidence>
<dbReference type="GO" id="GO:0003700">
    <property type="term" value="F:DNA-binding transcription factor activity"/>
    <property type="evidence" value="ECO:0007669"/>
    <property type="project" value="InterPro"/>
</dbReference>
<keyword evidence="11" id="KW-1185">Reference proteome</keyword>
<dbReference type="InterPro" id="IPR002481">
    <property type="entry name" value="FUR"/>
</dbReference>
<dbReference type="InterPro" id="IPR036390">
    <property type="entry name" value="WH_DNA-bd_sf"/>
</dbReference>
<name>A0A2S9PS96_9ACTN</name>
<dbReference type="FunFam" id="1.10.10.10:FF:000139">
    <property type="entry name" value="Fur family transcriptional regulator"/>
    <property type="match status" value="1"/>
</dbReference>
<dbReference type="Proteomes" id="UP000239322">
    <property type="component" value="Unassembled WGS sequence"/>
</dbReference>
<reference evidence="10 11" key="1">
    <citation type="submission" date="2018-03" db="EMBL/GenBank/DDBJ databases">
        <title>Novel Streptomyces sp. from soil.</title>
        <authorList>
            <person name="Tan G.Y.A."/>
            <person name="Lee Z.Y."/>
        </authorList>
    </citation>
    <scope>NUCLEOTIDE SEQUENCE [LARGE SCALE GENOMIC DNA]</scope>
    <source>
        <strain evidence="10 11">ST5x</strain>
    </source>
</reference>
<dbReference type="PANTHER" id="PTHR33202">
    <property type="entry name" value="ZINC UPTAKE REGULATION PROTEIN"/>
    <property type="match status" value="1"/>
</dbReference>
<keyword evidence="2" id="KW-0678">Repressor</keyword>
<accession>A0A2S9PS96</accession>
<protein>
    <submittedName>
        <fullName evidence="10">Transcriptional repressor</fullName>
    </submittedName>
</protein>
<dbReference type="GO" id="GO:0000976">
    <property type="term" value="F:transcription cis-regulatory region binding"/>
    <property type="evidence" value="ECO:0007669"/>
    <property type="project" value="TreeGrafter"/>
</dbReference>
<feature type="binding site" evidence="7">
    <location>
        <position position="96"/>
    </location>
    <ligand>
        <name>Zn(2+)</name>
        <dbReference type="ChEBI" id="CHEBI:29105"/>
    </ligand>
</feature>
<evidence type="ECO:0000256" key="5">
    <source>
        <dbReference type="ARBA" id="ARBA00023125"/>
    </source>
</evidence>
<comment type="cofactor">
    <cofactor evidence="7">
        <name>Zn(2+)</name>
        <dbReference type="ChEBI" id="CHEBI:29105"/>
    </cofactor>
    <text evidence="7">Binds 1 zinc ion per subunit.</text>
</comment>
<feature type="binding site" evidence="8">
    <location>
        <position position="87"/>
    </location>
    <ligand>
        <name>Fe cation</name>
        <dbReference type="ChEBI" id="CHEBI:24875"/>
    </ligand>
</feature>
<feature type="binding site" evidence="7">
    <location>
        <position position="133"/>
    </location>
    <ligand>
        <name>Zn(2+)</name>
        <dbReference type="ChEBI" id="CHEBI:29105"/>
    </ligand>
</feature>
<dbReference type="EMBL" id="PVLV01000345">
    <property type="protein sequence ID" value="PRH77271.1"/>
    <property type="molecule type" value="Genomic_DNA"/>
</dbReference>
<dbReference type="GO" id="GO:1900376">
    <property type="term" value="P:regulation of secondary metabolite biosynthetic process"/>
    <property type="evidence" value="ECO:0007669"/>
    <property type="project" value="TreeGrafter"/>
</dbReference>
<feature type="binding site" evidence="7">
    <location>
        <position position="136"/>
    </location>
    <ligand>
        <name>Zn(2+)</name>
        <dbReference type="ChEBI" id="CHEBI:29105"/>
    </ligand>
</feature>
<keyword evidence="4" id="KW-0805">Transcription regulation</keyword>
<dbReference type="Pfam" id="PF01475">
    <property type="entry name" value="FUR"/>
    <property type="match status" value="1"/>
</dbReference>
<dbReference type="RefSeq" id="WP_105870489.1">
    <property type="nucleotide sequence ID" value="NZ_PVLV01000345.1"/>
</dbReference>
<evidence type="ECO:0000256" key="4">
    <source>
        <dbReference type="ARBA" id="ARBA00023015"/>
    </source>
</evidence>
<proteinExistence type="inferred from homology"/>
<evidence type="ECO:0000256" key="6">
    <source>
        <dbReference type="ARBA" id="ARBA00023163"/>
    </source>
</evidence>
<dbReference type="Gene3D" id="3.30.1490.190">
    <property type="match status" value="1"/>
</dbReference>
<dbReference type="AlphaFoldDB" id="A0A2S9PS96"/>
<dbReference type="GO" id="GO:0008270">
    <property type="term" value="F:zinc ion binding"/>
    <property type="evidence" value="ECO:0007669"/>
    <property type="project" value="TreeGrafter"/>
</dbReference>
<keyword evidence="7" id="KW-0479">Metal-binding</keyword>
<gene>
    <name evidence="10" type="ORF">C6N75_21140</name>
</gene>
<organism evidence="10 11">
    <name type="scientific">Streptomyces solincola</name>
    <dbReference type="NCBI Taxonomy" id="2100817"/>
    <lineage>
        <taxon>Bacteria</taxon>
        <taxon>Bacillati</taxon>
        <taxon>Actinomycetota</taxon>
        <taxon>Actinomycetes</taxon>
        <taxon>Kitasatosporales</taxon>
        <taxon>Streptomycetaceae</taxon>
        <taxon>Streptomyces</taxon>
    </lineage>
</organism>
<feature type="compositionally biased region" description="Low complexity" evidence="9">
    <location>
        <begin position="155"/>
        <end position="179"/>
    </location>
</feature>
<evidence type="ECO:0000256" key="8">
    <source>
        <dbReference type="PIRSR" id="PIRSR602481-2"/>
    </source>
</evidence>
<comment type="caution">
    <text evidence="10">The sequence shown here is derived from an EMBL/GenBank/DDBJ whole genome shotgun (WGS) entry which is preliminary data.</text>
</comment>
<evidence type="ECO:0000256" key="1">
    <source>
        <dbReference type="ARBA" id="ARBA00007957"/>
    </source>
</evidence>
<dbReference type="CDD" id="cd07153">
    <property type="entry name" value="Fur_like"/>
    <property type="match status" value="1"/>
</dbReference>
<feature type="region of interest" description="Disordered" evidence="9">
    <location>
        <begin position="155"/>
        <end position="194"/>
    </location>
</feature>
<dbReference type="FunFam" id="3.30.1490.190:FF:000013">
    <property type="entry name" value="Fur family nickel uptake regulator"/>
    <property type="match status" value="1"/>
</dbReference>
<evidence type="ECO:0000313" key="11">
    <source>
        <dbReference type="Proteomes" id="UP000239322"/>
    </source>
</evidence>
<comment type="similarity">
    <text evidence="1">Belongs to the Fur family.</text>
</comment>
<dbReference type="GO" id="GO:0045892">
    <property type="term" value="P:negative regulation of DNA-templated transcription"/>
    <property type="evidence" value="ECO:0007669"/>
    <property type="project" value="TreeGrafter"/>
</dbReference>
<dbReference type="SUPFAM" id="SSF46785">
    <property type="entry name" value="Winged helix' DNA-binding domain"/>
    <property type="match status" value="1"/>
</dbReference>
<feature type="binding site" evidence="7">
    <location>
        <position position="93"/>
    </location>
    <ligand>
        <name>Zn(2+)</name>
        <dbReference type="ChEBI" id="CHEBI:29105"/>
    </ligand>
</feature>
<evidence type="ECO:0000313" key="10">
    <source>
        <dbReference type="EMBL" id="PRH77271.1"/>
    </source>
</evidence>
<keyword evidence="6" id="KW-0804">Transcription</keyword>
<dbReference type="PANTHER" id="PTHR33202:SF7">
    <property type="entry name" value="FERRIC UPTAKE REGULATION PROTEIN"/>
    <property type="match status" value="1"/>
</dbReference>
<dbReference type="OrthoDB" id="8659436at2"/>
<keyword evidence="8" id="KW-0408">Iron</keyword>
<dbReference type="Gene3D" id="1.10.10.10">
    <property type="entry name" value="Winged helix-like DNA-binding domain superfamily/Winged helix DNA-binding domain"/>
    <property type="match status" value="1"/>
</dbReference>
<dbReference type="InterPro" id="IPR036388">
    <property type="entry name" value="WH-like_DNA-bd_sf"/>
</dbReference>
<keyword evidence="3 7" id="KW-0862">Zinc</keyword>
<keyword evidence="5" id="KW-0238">DNA-binding</keyword>
<evidence type="ECO:0000256" key="2">
    <source>
        <dbReference type="ARBA" id="ARBA00022491"/>
    </source>
</evidence>
<evidence type="ECO:0000256" key="7">
    <source>
        <dbReference type="PIRSR" id="PIRSR602481-1"/>
    </source>
</evidence>